<evidence type="ECO:0000259" key="1">
    <source>
        <dbReference type="Pfam" id="PF01370"/>
    </source>
</evidence>
<dbReference type="Pfam" id="PF01370">
    <property type="entry name" value="Epimerase"/>
    <property type="match status" value="1"/>
</dbReference>
<dbReference type="InterPro" id="IPR036291">
    <property type="entry name" value="NAD(P)-bd_dom_sf"/>
</dbReference>
<feature type="domain" description="NAD-dependent epimerase/dehydratase" evidence="1">
    <location>
        <begin position="3"/>
        <end position="215"/>
    </location>
</feature>
<dbReference type="AlphaFoldDB" id="A0A0B5EUZ9"/>
<evidence type="ECO:0000313" key="2">
    <source>
        <dbReference type="EMBL" id="AJE86668.1"/>
    </source>
</evidence>
<accession>A0A0B5EUZ9</accession>
<organism evidence="2 3">
    <name type="scientific">Streptomyces albus (strain ATCC 21838 / DSM 41398 / FERM P-419 / JCM 4703 / NBRC 107858)</name>
    <dbReference type="NCBI Taxonomy" id="1081613"/>
    <lineage>
        <taxon>Bacteria</taxon>
        <taxon>Bacillati</taxon>
        <taxon>Actinomycetota</taxon>
        <taxon>Actinomycetes</taxon>
        <taxon>Kitasatosporales</taxon>
        <taxon>Streptomycetaceae</taxon>
        <taxon>Streptomyces</taxon>
    </lineage>
</organism>
<protein>
    <recommendedName>
        <fullName evidence="1">NAD-dependent epimerase/dehydratase domain-containing protein</fullName>
    </recommendedName>
</protein>
<dbReference type="CDD" id="cd05262">
    <property type="entry name" value="SDR_a7"/>
    <property type="match status" value="1"/>
</dbReference>
<dbReference type="GO" id="GO:0005737">
    <property type="term" value="C:cytoplasm"/>
    <property type="evidence" value="ECO:0007669"/>
    <property type="project" value="TreeGrafter"/>
</dbReference>
<name>A0A0B5EUZ9_STRA4</name>
<dbReference type="InterPro" id="IPR001509">
    <property type="entry name" value="Epimerase_deHydtase"/>
</dbReference>
<sequence length="293" mass="30333">MHVFLTGGTGTIGSAVVAELLGHGHTVLALARSDDSARALEGAGAEVLRGNLADLDILRAGAARSDGVISLAFGRDYSSPESLARSVAEESAAVAALGQELIGSDRPIVAVSGTPWVPGRASTEADPLPTDGPVGGRSRAVTALLDLASRGLRSSAVRMPRTVHDQGRGGFAGLLTDQARRTGVAGYPADGTQRWPAVHARDAAALFRLALESAPAGTAWHAVADEGTAVRDIATVIGRRLGLPVEEVPQENFGPFGPIFAMDQPSSSEHTREALGWRPTHAGLLEDLENLQP</sequence>
<dbReference type="Proteomes" id="UP000031523">
    <property type="component" value="Chromosome"/>
</dbReference>
<dbReference type="EMBL" id="CP010519">
    <property type="protein sequence ID" value="AJE86668.1"/>
    <property type="molecule type" value="Genomic_DNA"/>
</dbReference>
<gene>
    <name evidence="2" type="ORF">SLNWT_6292</name>
</gene>
<dbReference type="SUPFAM" id="SSF51735">
    <property type="entry name" value="NAD(P)-binding Rossmann-fold domains"/>
    <property type="match status" value="1"/>
</dbReference>
<dbReference type="GO" id="GO:0004029">
    <property type="term" value="F:aldehyde dehydrogenase (NAD+) activity"/>
    <property type="evidence" value="ECO:0007669"/>
    <property type="project" value="TreeGrafter"/>
</dbReference>
<dbReference type="Gene3D" id="3.40.50.720">
    <property type="entry name" value="NAD(P)-binding Rossmann-like Domain"/>
    <property type="match status" value="1"/>
</dbReference>
<evidence type="ECO:0000313" key="3">
    <source>
        <dbReference type="Proteomes" id="UP000031523"/>
    </source>
</evidence>
<dbReference type="PANTHER" id="PTHR48079:SF9">
    <property type="entry name" value="PUTATIVE-RELATED"/>
    <property type="match status" value="1"/>
</dbReference>
<proteinExistence type="predicted"/>
<dbReference type="PANTHER" id="PTHR48079">
    <property type="entry name" value="PROTEIN YEEZ"/>
    <property type="match status" value="1"/>
</dbReference>
<dbReference type="KEGG" id="sals:SLNWT_6292"/>
<keyword evidence="3" id="KW-1185">Reference proteome</keyword>
<dbReference type="InterPro" id="IPR051783">
    <property type="entry name" value="NAD(P)-dependent_oxidoreduct"/>
</dbReference>
<reference evidence="2 3" key="1">
    <citation type="submission" date="2015-01" db="EMBL/GenBank/DDBJ databases">
        <title>Enhanced salinomycin production by adjusting the supply of polyketide extender units in Streptomyce albus DSM 41398.</title>
        <authorList>
            <person name="Lu C."/>
        </authorList>
    </citation>
    <scope>NUCLEOTIDE SEQUENCE [LARGE SCALE GENOMIC DNA]</scope>
    <source>
        <strain evidence="3">ATCC 21838 / DSM 41398 / FERM P-419 / JCM 4703 / NBRC 107858</strain>
    </source>
</reference>